<dbReference type="Proteomes" id="UP000294360">
    <property type="component" value="Chromosome"/>
</dbReference>
<feature type="compositionally biased region" description="Basic and acidic residues" evidence="1">
    <location>
        <begin position="171"/>
        <end position="182"/>
    </location>
</feature>
<dbReference type="EMBL" id="LR536450">
    <property type="protein sequence ID" value="VFU08093.1"/>
    <property type="molecule type" value="Genomic_DNA"/>
</dbReference>
<organism evidence="3 4">
    <name type="scientific">Methylocella tundrae</name>
    <dbReference type="NCBI Taxonomy" id="227605"/>
    <lineage>
        <taxon>Bacteria</taxon>
        <taxon>Pseudomonadati</taxon>
        <taxon>Pseudomonadota</taxon>
        <taxon>Alphaproteobacteria</taxon>
        <taxon>Hyphomicrobiales</taxon>
        <taxon>Beijerinckiaceae</taxon>
        <taxon>Methylocella</taxon>
    </lineage>
</organism>
<evidence type="ECO:0000313" key="4">
    <source>
        <dbReference type="Proteomes" id="UP000294360"/>
    </source>
</evidence>
<feature type="compositionally biased region" description="Low complexity" evidence="1">
    <location>
        <begin position="183"/>
        <end position="192"/>
    </location>
</feature>
<keyword evidence="2" id="KW-0812">Transmembrane</keyword>
<evidence type="ECO:0000256" key="2">
    <source>
        <dbReference type="SAM" id="Phobius"/>
    </source>
</evidence>
<feature type="region of interest" description="Disordered" evidence="1">
    <location>
        <begin position="1"/>
        <end position="32"/>
    </location>
</feature>
<proteinExistence type="predicted"/>
<dbReference type="KEGG" id="mtun:MTUNDRAET4_1200"/>
<evidence type="ECO:0000256" key="1">
    <source>
        <dbReference type="SAM" id="MobiDB-lite"/>
    </source>
</evidence>
<protein>
    <recommendedName>
        <fullName evidence="5">Protein TolA</fullName>
    </recommendedName>
</protein>
<accession>A0A4U8YXM5</accession>
<feature type="region of interest" description="Disordered" evidence="1">
    <location>
        <begin position="148"/>
        <end position="364"/>
    </location>
</feature>
<feature type="compositionally biased region" description="Low complexity" evidence="1">
    <location>
        <begin position="300"/>
        <end position="320"/>
    </location>
</feature>
<dbReference type="AlphaFoldDB" id="A0A4U8YXM5"/>
<feature type="compositionally biased region" description="Polar residues" evidence="1">
    <location>
        <begin position="290"/>
        <end position="299"/>
    </location>
</feature>
<evidence type="ECO:0000313" key="3">
    <source>
        <dbReference type="EMBL" id="VFU08093.1"/>
    </source>
</evidence>
<gene>
    <name evidence="3" type="ORF">MTUNDRAET4_1200</name>
</gene>
<keyword evidence="2" id="KW-0472">Membrane</keyword>
<feature type="transmembrane region" description="Helical" evidence="2">
    <location>
        <begin position="111"/>
        <end position="132"/>
    </location>
</feature>
<sequence length="364" mass="38631">MELTPELLDPDDRERKSRAANAGAGRPRSDDFAASEALDADWKNLEAARARSRPYELCAPDRTALSDCGPPAAPVDLPRADDPEARSNLVIEEQERIFEPRFGPTPLERGLLWLLAASLAAHMCLFLLFAWFSPKSTAAQQVKETPVEVVVEKPPEPSKATENALGSKVENTSEAKAADSKASDLQVAQQKAAEQKAAEEKAAEQKAVEQKAAEQKAAEEKAAEEKAAEQKAAEEKVAEQKAAEQKAAEEKAAEQKAAEQKVAEEKAAEQKAAEQKRVDKKASAQAKGRSPSSTATGQKTPSGKSATKAAAAKPAPATSAVNQSGAPLAAALGRRQDCSCHSTTDPIFSARSPSPCRRKAATSC</sequence>
<reference evidence="3 4" key="1">
    <citation type="submission" date="2019-03" db="EMBL/GenBank/DDBJ databases">
        <authorList>
            <person name="Kox A.R. M."/>
        </authorList>
    </citation>
    <scope>NUCLEOTIDE SEQUENCE [LARGE SCALE GENOMIC DNA]</scope>
    <source>
        <strain evidence="3">MTUNDRAET4 annotated genome</strain>
    </source>
</reference>
<name>A0A4U8YXM5_METTU</name>
<feature type="compositionally biased region" description="Basic and acidic residues" evidence="1">
    <location>
        <begin position="193"/>
        <end position="282"/>
    </location>
</feature>
<dbReference type="RefSeq" id="WP_166795868.1">
    <property type="nucleotide sequence ID" value="NZ_LR536450.1"/>
</dbReference>
<evidence type="ECO:0008006" key="5">
    <source>
        <dbReference type="Google" id="ProtNLM"/>
    </source>
</evidence>
<keyword evidence="2" id="KW-1133">Transmembrane helix</keyword>